<sequence length="257" mass="29306">MPTVLGQTTKWNIYHYTDLNALINILGNDKIILRATNISYLNDPHELIEGISTINEVQRKNIEPGAFRNYYITSFSSCQDNLNMWGMYAANGNGCALAFDYDELSKGYEIMIKCTYGKDEAKQSFNNFYNLTQTGVFSSFLGVKLSKEEEVANRNALAANSILTTCLGAKNEAYRYENETRGIVYCNDSKLIHFRTKNNYIIPCIEVILRKNALKEIVIGPTDNTYLKELSIYQFLQIKGYDLDNVRIVKSNIPYRG</sequence>
<dbReference type="AlphaFoldDB" id="A0A016AQ43"/>
<dbReference type="InterPro" id="IPR021352">
    <property type="entry name" value="DUF2971"/>
</dbReference>
<evidence type="ECO:0000313" key="2">
    <source>
        <dbReference type="Proteomes" id="UP000020938"/>
    </source>
</evidence>
<evidence type="ECO:0000313" key="1">
    <source>
        <dbReference type="EMBL" id="EXZ71213.1"/>
    </source>
</evidence>
<reference evidence="1 2" key="1">
    <citation type="submission" date="2014-02" db="EMBL/GenBank/DDBJ databases">
        <authorList>
            <person name="Sears C."/>
            <person name="Carroll K."/>
            <person name="Sack B.R."/>
            <person name="Qadri F."/>
            <person name="Myers L.L."/>
            <person name="Chung G.-T."/>
            <person name="Escheverria P."/>
            <person name="Fraser C.M."/>
            <person name="Sadzewicz L."/>
            <person name="Shefchek K.A."/>
            <person name="Tallon L."/>
            <person name="Das S.P."/>
            <person name="Daugherty S."/>
            <person name="Mongodin E.F."/>
        </authorList>
    </citation>
    <scope>NUCLEOTIDE SEQUENCE [LARGE SCALE GENOMIC DNA]</scope>
    <source>
        <strain evidence="1 2">3976T8</strain>
    </source>
</reference>
<dbReference type="Pfam" id="PF11185">
    <property type="entry name" value="DUF2971"/>
    <property type="match status" value="1"/>
</dbReference>
<gene>
    <name evidence="1" type="ORF">M123_4477</name>
</gene>
<dbReference type="RefSeq" id="WP_032599097.1">
    <property type="nucleotide sequence ID" value="NZ_JGDS01000069.1"/>
</dbReference>
<name>A0A016AQ43_BACFG</name>
<dbReference type="Proteomes" id="UP000020938">
    <property type="component" value="Unassembled WGS sequence"/>
</dbReference>
<evidence type="ECO:0008006" key="3">
    <source>
        <dbReference type="Google" id="ProtNLM"/>
    </source>
</evidence>
<organism evidence="1 2">
    <name type="scientific">Bacteroides fragilis str. 3976T8</name>
    <dbReference type="NCBI Taxonomy" id="1339314"/>
    <lineage>
        <taxon>Bacteria</taxon>
        <taxon>Pseudomonadati</taxon>
        <taxon>Bacteroidota</taxon>
        <taxon>Bacteroidia</taxon>
        <taxon>Bacteroidales</taxon>
        <taxon>Bacteroidaceae</taxon>
        <taxon>Bacteroides</taxon>
    </lineage>
</organism>
<dbReference type="PATRIC" id="fig|1339314.3.peg.4600"/>
<comment type="caution">
    <text evidence="1">The sequence shown here is derived from an EMBL/GenBank/DDBJ whole genome shotgun (WGS) entry which is preliminary data.</text>
</comment>
<dbReference type="EMBL" id="JGDS01000069">
    <property type="protein sequence ID" value="EXZ71213.1"/>
    <property type="molecule type" value="Genomic_DNA"/>
</dbReference>
<accession>A0A016AQ43</accession>
<proteinExistence type="predicted"/>
<protein>
    <recommendedName>
        <fullName evidence="3">DUF2971 domain-containing protein</fullName>
    </recommendedName>
</protein>